<dbReference type="SUPFAM" id="SSF54211">
    <property type="entry name" value="Ribosomal protein S5 domain 2-like"/>
    <property type="match status" value="1"/>
</dbReference>
<dbReference type="InterPro" id="IPR036890">
    <property type="entry name" value="HATPase_C_sf"/>
</dbReference>
<evidence type="ECO:0000259" key="6">
    <source>
        <dbReference type="SMART" id="SM00853"/>
    </source>
</evidence>
<dbReference type="InterPro" id="IPR042121">
    <property type="entry name" value="MutL_C_regsub"/>
</dbReference>
<organism evidence="8 9">
    <name type="scientific">Desulfuromusa kysingii</name>
    <dbReference type="NCBI Taxonomy" id="37625"/>
    <lineage>
        <taxon>Bacteria</taxon>
        <taxon>Pseudomonadati</taxon>
        <taxon>Thermodesulfobacteriota</taxon>
        <taxon>Desulfuromonadia</taxon>
        <taxon>Desulfuromonadales</taxon>
        <taxon>Geopsychrobacteraceae</taxon>
        <taxon>Desulfuromusa</taxon>
    </lineage>
</organism>
<dbReference type="Gene3D" id="3.30.1540.20">
    <property type="entry name" value="MutL, C-terminal domain, dimerisation subdomain"/>
    <property type="match status" value="1"/>
</dbReference>
<dbReference type="NCBIfam" id="TIGR00585">
    <property type="entry name" value="mutl"/>
    <property type="match status" value="1"/>
</dbReference>
<evidence type="ECO:0000256" key="5">
    <source>
        <dbReference type="HAMAP-Rule" id="MF_00149"/>
    </source>
</evidence>
<dbReference type="Pfam" id="PF08676">
    <property type="entry name" value="MutL_C"/>
    <property type="match status" value="1"/>
</dbReference>
<dbReference type="GO" id="GO:0030983">
    <property type="term" value="F:mismatched DNA binding"/>
    <property type="evidence" value="ECO:0007669"/>
    <property type="project" value="InterPro"/>
</dbReference>
<gene>
    <name evidence="5" type="primary">mutL</name>
    <name evidence="8" type="ORF">SAMN05660420_02755</name>
</gene>
<comment type="similarity">
    <text evidence="1 5">Belongs to the DNA mismatch repair MutL/HexB family.</text>
</comment>
<dbReference type="HAMAP" id="MF_00149">
    <property type="entry name" value="DNA_mis_repair"/>
    <property type="match status" value="1"/>
</dbReference>
<dbReference type="GO" id="GO:0016887">
    <property type="term" value="F:ATP hydrolysis activity"/>
    <property type="evidence" value="ECO:0007669"/>
    <property type="project" value="InterPro"/>
</dbReference>
<evidence type="ECO:0000256" key="2">
    <source>
        <dbReference type="ARBA" id="ARBA00021975"/>
    </source>
</evidence>
<dbReference type="Pfam" id="PF01119">
    <property type="entry name" value="DNA_mis_repair"/>
    <property type="match status" value="1"/>
</dbReference>
<comment type="function">
    <text evidence="5">This protein is involved in the repair of mismatches in DNA. It is required for dam-dependent methyl-directed DNA mismatch repair. May act as a 'molecular matchmaker', a protein that promotes the formation of a stable complex between two or more DNA-binding proteins in an ATP-dependent manner without itself being part of a final effector complex.</text>
</comment>
<evidence type="ECO:0000256" key="3">
    <source>
        <dbReference type="ARBA" id="ARBA00022763"/>
    </source>
</evidence>
<keyword evidence="9" id="KW-1185">Reference proteome</keyword>
<dbReference type="CDD" id="cd16926">
    <property type="entry name" value="HATPase_MutL-MLH-PMS-like"/>
    <property type="match status" value="1"/>
</dbReference>
<dbReference type="FunFam" id="3.30.565.10:FF:000003">
    <property type="entry name" value="DNA mismatch repair endonuclease MutL"/>
    <property type="match status" value="1"/>
</dbReference>
<dbReference type="InterPro" id="IPR020568">
    <property type="entry name" value="Ribosomal_Su5_D2-typ_SF"/>
</dbReference>
<keyword evidence="4 5" id="KW-0234">DNA repair</keyword>
<dbReference type="GO" id="GO:0005524">
    <property type="term" value="F:ATP binding"/>
    <property type="evidence" value="ECO:0007669"/>
    <property type="project" value="InterPro"/>
</dbReference>
<name>A0A1H4CZB7_9BACT</name>
<feature type="domain" description="DNA mismatch repair protein S5" evidence="7">
    <location>
        <begin position="210"/>
        <end position="329"/>
    </location>
</feature>
<evidence type="ECO:0000256" key="4">
    <source>
        <dbReference type="ARBA" id="ARBA00023204"/>
    </source>
</evidence>
<dbReference type="RefSeq" id="WP_092349813.1">
    <property type="nucleotide sequence ID" value="NZ_FNQN01000009.1"/>
</dbReference>
<evidence type="ECO:0000313" key="8">
    <source>
        <dbReference type="EMBL" id="SEA65853.1"/>
    </source>
</evidence>
<dbReference type="OrthoDB" id="9763467at2"/>
<evidence type="ECO:0000256" key="1">
    <source>
        <dbReference type="ARBA" id="ARBA00006082"/>
    </source>
</evidence>
<dbReference type="GO" id="GO:0140664">
    <property type="term" value="F:ATP-dependent DNA damage sensor activity"/>
    <property type="evidence" value="ECO:0007669"/>
    <property type="project" value="InterPro"/>
</dbReference>
<dbReference type="InterPro" id="IPR020667">
    <property type="entry name" value="DNA_mismatch_repair_MutL"/>
</dbReference>
<accession>A0A1H4CZB7</accession>
<dbReference type="EMBL" id="FNQN01000009">
    <property type="protein sequence ID" value="SEA65853.1"/>
    <property type="molecule type" value="Genomic_DNA"/>
</dbReference>
<evidence type="ECO:0000313" key="9">
    <source>
        <dbReference type="Proteomes" id="UP000199409"/>
    </source>
</evidence>
<protein>
    <recommendedName>
        <fullName evidence="2 5">DNA mismatch repair protein MutL</fullName>
    </recommendedName>
</protein>
<dbReference type="InterPro" id="IPR014721">
    <property type="entry name" value="Ribsml_uS5_D2-typ_fold_subgr"/>
</dbReference>
<dbReference type="Proteomes" id="UP000199409">
    <property type="component" value="Unassembled WGS sequence"/>
</dbReference>
<dbReference type="InterPro" id="IPR038973">
    <property type="entry name" value="MutL/Mlh/Pms-like"/>
</dbReference>
<dbReference type="SUPFAM" id="SSF118116">
    <property type="entry name" value="DNA mismatch repair protein MutL"/>
    <property type="match status" value="1"/>
</dbReference>
<dbReference type="Pfam" id="PF13589">
    <property type="entry name" value="HATPase_c_3"/>
    <property type="match status" value="1"/>
</dbReference>
<dbReference type="InterPro" id="IPR042120">
    <property type="entry name" value="MutL_C_dimsub"/>
</dbReference>
<dbReference type="PANTHER" id="PTHR10073:SF12">
    <property type="entry name" value="DNA MISMATCH REPAIR PROTEIN MLH1"/>
    <property type="match status" value="1"/>
</dbReference>
<dbReference type="STRING" id="37625.SAMN05660420_02755"/>
<dbReference type="InterPro" id="IPR037198">
    <property type="entry name" value="MutL_C_sf"/>
</dbReference>
<reference evidence="8 9" key="1">
    <citation type="submission" date="2016-10" db="EMBL/GenBank/DDBJ databases">
        <authorList>
            <person name="de Groot N.N."/>
        </authorList>
    </citation>
    <scope>NUCLEOTIDE SEQUENCE [LARGE SCALE GENOMIC DNA]</scope>
    <source>
        <strain evidence="8 9">DSM 7343</strain>
    </source>
</reference>
<dbReference type="SMART" id="SM01340">
    <property type="entry name" value="DNA_mis_repair"/>
    <property type="match status" value="1"/>
</dbReference>
<dbReference type="AlphaFoldDB" id="A0A1H4CZB7"/>
<sequence length="614" mass="68029">METKIHVLPEDLCNKIAAGEVVERPSSVVKELLENSLDSGASNILIELEAGGKRLIRVTDDGCGMSRQDAFLSFERHATSKIRTDADLFALHTLGFRGEAMASIASVSRLRLKTCASQDGLGQQIYVEGGKIKSVTEVGLPQGTVVEVRNLFFNLPARKKFLRKEQTELGHAADVVTKQAMANPTVSIRLKHNDRTLLDLRREKGVRERVAALLGRSVLNDLLAVEQQAGDDLQLSALISQPQLTRSAASHIYTFINGRYIRDRIVQHAVMDGYRHLLMKGRYPVVILFLKIDPAQVDVNVHPTKHEVRFREQSLVHDFIAKSLQQALSPATWLTQLPETPDQVPRMGLQTEAPVHRDDEAVKNDSVRETHGHYAPPIANMGDPLPEADIPAVNSPFDEPVRSTMDTAAGQYSLPGSEAQGFFSGLQILGQYHQSYILCQDRADLVLIDQHAAHERVGFEKLRHAYAAGEIPSQTLLFPEVLELDFNSATALNDNQSELEKLGFEVEPFGGKSFALKAVPLLLADSNVAGLVVDVALELARIGRTGQLRESIDDILIMMACHSVIRANQALETVEIKALFRALDQIDFKANCPHGRPVVQRMTLSEVERLFRRK</sequence>
<dbReference type="Gene3D" id="3.30.1370.100">
    <property type="entry name" value="MutL, C-terminal domain, regulatory subdomain"/>
    <property type="match status" value="1"/>
</dbReference>
<keyword evidence="3 5" id="KW-0227">DNA damage</keyword>
<dbReference type="GO" id="GO:0032300">
    <property type="term" value="C:mismatch repair complex"/>
    <property type="evidence" value="ECO:0007669"/>
    <property type="project" value="InterPro"/>
</dbReference>
<dbReference type="SMART" id="SM00853">
    <property type="entry name" value="MutL_C"/>
    <property type="match status" value="1"/>
</dbReference>
<dbReference type="InterPro" id="IPR014790">
    <property type="entry name" value="MutL_C"/>
</dbReference>
<dbReference type="PANTHER" id="PTHR10073">
    <property type="entry name" value="DNA MISMATCH REPAIR PROTEIN MLH, PMS, MUTL"/>
    <property type="match status" value="1"/>
</dbReference>
<dbReference type="CDD" id="cd00782">
    <property type="entry name" value="MutL_Trans"/>
    <property type="match status" value="1"/>
</dbReference>
<dbReference type="Gene3D" id="3.30.230.10">
    <property type="match status" value="1"/>
</dbReference>
<dbReference type="SUPFAM" id="SSF55874">
    <property type="entry name" value="ATPase domain of HSP90 chaperone/DNA topoisomerase II/histidine kinase"/>
    <property type="match status" value="1"/>
</dbReference>
<evidence type="ECO:0000259" key="7">
    <source>
        <dbReference type="SMART" id="SM01340"/>
    </source>
</evidence>
<dbReference type="Gene3D" id="3.30.565.10">
    <property type="entry name" value="Histidine kinase-like ATPase, C-terminal domain"/>
    <property type="match status" value="1"/>
</dbReference>
<feature type="domain" description="MutL C-terminal dimerisation" evidence="6">
    <location>
        <begin position="428"/>
        <end position="571"/>
    </location>
</feature>
<dbReference type="InterPro" id="IPR013507">
    <property type="entry name" value="DNA_mismatch_S5_2-like"/>
</dbReference>
<proteinExistence type="inferred from homology"/>
<dbReference type="InterPro" id="IPR002099">
    <property type="entry name" value="MutL/Mlh/PMS"/>
</dbReference>
<dbReference type="GO" id="GO:0006298">
    <property type="term" value="P:mismatch repair"/>
    <property type="evidence" value="ECO:0007669"/>
    <property type="project" value="UniProtKB-UniRule"/>
</dbReference>